<dbReference type="OrthoDB" id="5573356at2"/>
<dbReference type="Pfam" id="PF13683">
    <property type="entry name" value="rve_3"/>
    <property type="match status" value="1"/>
</dbReference>
<dbReference type="GO" id="GO:0015074">
    <property type="term" value="P:DNA integration"/>
    <property type="evidence" value="ECO:0007669"/>
    <property type="project" value="InterPro"/>
</dbReference>
<dbReference type="Proteomes" id="UP000019184">
    <property type="component" value="Unassembled WGS sequence"/>
</dbReference>
<name>A0A7U7G896_9GAMM</name>
<dbReference type="AlphaFoldDB" id="A0A7U7G896"/>
<proteinExistence type="predicted"/>
<accession>A0A7U7G896</accession>
<comment type="caution">
    <text evidence="2">The sequence shown here is derived from an EMBL/GenBank/DDBJ whole genome shotgun (WGS) entry which is preliminary data.</text>
</comment>
<dbReference type="SUPFAM" id="SSF53098">
    <property type="entry name" value="Ribonuclease H-like"/>
    <property type="match status" value="1"/>
</dbReference>
<evidence type="ECO:0000313" key="3">
    <source>
        <dbReference type="Proteomes" id="UP000019184"/>
    </source>
</evidence>
<gene>
    <name evidence="2" type="ORF">BN874_1160018</name>
</gene>
<sequence length="64" mass="7683">MYRYLLARLYEEVYLRAYDSVPEAKACLGRYFNFYNTQRPHQSLDGQTPDTMYFNHVPQERIAA</sequence>
<dbReference type="EMBL" id="CBTK010000020">
    <property type="protein sequence ID" value="CDH43321.1"/>
    <property type="molecule type" value="Genomic_DNA"/>
</dbReference>
<feature type="domain" description="Integrase catalytic" evidence="1">
    <location>
        <begin position="15"/>
        <end position="49"/>
    </location>
</feature>
<keyword evidence="3" id="KW-1185">Reference proteome</keyword>
<evidence type="ECO:0000259" key="1">
    <source>
        <dbReference type="Pfam" id="PF13683"/>
    </source>
</evidence>
<protein>
    <recommendedName>
        <fullName evidence="1">Integrase catalytic domain-containing protein</fullName>
    </recommendedName>
</protein>
<dbReference type="InterPro" id="IPR001584">
    <property type="entry name" value="Integrase_cat-core"/>
</dbReference>
<dbReference type="InterPro" id="IPR012337">
    <property type="entry name" value="RNaseH-like_sf"/>
</dbReference>
<reference evidence="2 3" key="1">
    <citation type="journal article" date="2014" name="ISME J.">
        <title>Candidatus Competibacter-lineage genomes retrieved from metagenomes reveal functional metabolic diversity.</title>
        <authorList>
            <person name="McIlroy S.J."/>
            <person name="Albertsen M."/>
            <person name="Andresen E.K."/>
            <person name="Saunders A.M."/>
            <person name="Kristiansen R."/>
            <person name="Stokholm-Bjerregaard M."/>
            <person name="Nielsen K.L."/>
            <person name="Nielsen P.H."/>
        </authorList>
    </citation>
    <scope>NUCLEOTIDE SEQUENCE [LARGE SCALE GENOMIC DNA]</scope>
    <source>
        <strain evidence="2 3">Run_B_J11</strain>
    </source>
</reference>
<evidence type="ECO:0000313" key="2">
    <source>
        <dbReference type="EMBL" id="CDH43321.1"/>
    </source>
</evidence>
<organism evidence="2 3">
    <name type="scientific">Candidatus Contendobacter odensis Run_B_J11</name>
    <dbReference type="NCBI Taxonomy" id="1400861"/>
    <lineage>
        <taxon>Bacteria</taxon>
        <taxon>Pseudomonadati</taxon>
        <taxon>Pseudomonadota</taxon>
        <taxon>Gammaproteobacteria</taxon>
        <taxon>Candidatus Competibacteraceae</taxon>
        <taxon>Candidatus Contendibacter</taxon>
    </lineage>
</organism>